<dbReference type="PRINTS" id="PR00598">
    <property type="entry name" value="HTHMARR"/>
</dbReference>
<name>A0A853A1H3_9ACTN</name>
<evidence type="ECO:0000256" key="3">
    <source>
        <dbReference type="ARBA" id="ARBA00023163"/>
    </source>
</evidence>
<dbReference type="PANTHER" id="PTHR42756:SF1">
    <property type="entry name" value="TRANSCRIPTIONAL REPRESSOR OF EMRAB OPERON"/>
    <property type="match status" value="1"/>
</dbReference>
<dbReference type="InterPro" id="IPR036388">
    <property type="entry name" value="WH-like_DNA-bd_sf"/>
</dbReference>
<dbReference type="SUPFAM" id="SSF46785">
    <property type="entry name" value="Winged helix' DNA-binding domain"/>
    <property type="match status" value="1"/>
</dbReference>
<sequence>MHGTDEREQLLDRLEELQARLTRLHHKDQSALLAAMHLTVQQLLVLHHLQLDGPLSAHTLATRLGVGANTVTGLVDRLQAKGLVLRRPDEHDRRVRRIALSEEGGALMDRLMDASRERMRVLFSRLDTSTLRKLGEVLEAMVRVATTIAQEEGRPTEGVGGVGRP</sequence>
<evidence type="ECO:0000256" key="2">
    <source>
        <dbReference type="ARBA" id="ARBA00023125"/>
    </source>
</evidence>
<keyword evidence="1" id="KW-0805">Transcription regulation</keyword>
<dbReference type="PROSITE" id="PS50995">
    <property type="entry name" value="HTH_MARR_2"/>
    <property type="match status" value="1"/>
</dbReference>
<evidence type="ECO:0000259" key="4">
    <source>
        <dbReference type="PROSITE" id="PS50995"/>
    </source>
</evidence>
<accession>A0A853A1H3</accession>
<dbReference type="InterPro" id="IPR000835">
    <property type="entry name" value="HTH_MarR-typ"/>
</dbReference>
<keyword evidence="2 5" id="KW-0238">DNA-binding</keyword>
<dbReference type="PANTHER" id="PTHR42756">
    <property type="entry name" value="TRANSCRIPTIONAL REGULATOR, MARR"/>
    <property type="match status" value="1"/>
</dbReference>
<dbReference type="SMART" id="SM00347">
    <property type="entry name" value="HTH_MARR"/>
    <property type="match status" value="1"/>
</dbReference>
<evidence type="ECO:0000313" key="6">
    <source>
        <dbReference type="Proteomes" id="UP000567795"/>
    </source>
</evidence>
<dbReference type="InterPro" id="IPR036390">
    <property type="entry name" value="WH_DNA-bd_sf"/>
</dbReference>
<dbReference type="Pfam" id="PF12802">
    <property type="entry name" value="MarR_2"/>
    <property type="match status" value="1"/>
</dbReference>
<dbReference type="RefSeq" id="WP_179815743.1">
    <property type="nucleotide sequence ID" value="NZ_JACBZD010000001.1"/>
</dbReference>
<proteinExistence type="predicted"/>
<feature type="domain" description="HTH marR-type" evidence="4">
    <location>
        <begin position="7"/>
        <end position="143"/>
    </location>
</feature>
<dbReference type="GO" id="GO:0003700">
    <property type="term" value="F:DNA-binding transcription factor activity"/>
    <property type="evidence" value="ECO:0007669"/>
    <property type="project" value="InterPro"/>
</dbReference>
<organism evidence="5 6">
    <name type="scientific">Allostreptomyces psammosilenae</name>
    <dbReference type="NCBI Taxonomy" id="1892865"/>
    <lineage>
        <taxon>Bacteria</taxon>
        <taxon>Bacillati</taxon>
        <taxon>Actinomycetota</taxon>
        <taxon>Actinomycetes</taxon>
        <taxon>Kitasatosporales</taxon>
        <taxon>Streptomycetaceae</taxon>
        <taxon>Allostreptomyces</taxon>
    </lineage>
</organism>
<dbReference type="Proteomes" id="UP000567795">
    <property type="component" value="Unassembled WGS sequence"/>
</dbReference>
<dbReference type="GO" id="GO:0003677">
    <property type="term" value="F:DNA binding"/>
    <property type="evidence" value="ECO:0007669"/>
    <property type="project" value="UniProtKB-KW"/>
</dbReference>
<evidence type="ECO:0000313" key="5">
    <source>
        <dbReference type="EMBL" id="NYI07300.1"/>
    </source>
</evidence>
<dbReference type="Gene3D" id="1.10.10.10">
    <property type="entry name" value="Winged helix-like DNA-binding domain superfamily/Winged helix DNA-binding domain"/>
    <property type="match status" value="1"/>
</dbReference>
<dbReference type="AlphaFoldDB" id="A0A853A1H3"/>
<dbReference type="EMBL" id="JACBZD010000001">
    <property type="protein sequence ID" value="NYI07300.1"/>
    <property type="molecule type" value="Genomic_DNA"/>
</dbReference>
<comment type="caution">
    <text evidence="5">The sequence shown here is derived from an EMBL/GenBank/DDBJ whole genome shotgun (WGS) entry which is preliminary data.</text>
</comment>
<reference evidence="5 6" key="1">
    <citation type="submission" date="2020-07" db="EMBL/GenBank/DDBJ databases">
        <title>Sequencing the genomes of 1000 actinobacteria strains.</title>
        <authorList>
            <person name="Klenk H.-P."/>
        </authorList>
    </citation>
    <scope>NUCLEOTIDE SEQUENCE [LARGE SCALE GENOMIC DNA]</scope>
    <source>
        <strain evidence="5 6">DSM 42178</strain>
    </source>
</reference>
<protein>
    <submittedName>
        <fullName evidence="5">DNA-binding MarR family transcriptional regulator</fullName>
    </submittedName>
</protein>
<keyword evidence="6" id="KW-1185">Reference proteome</keyword>
<keyword evidence="3" id="KW-0804">Transcription</keyword>
<gene>
    <name evidence="5" type="ORF">FHU37_004243</name>
</gene>
<evidence type="ECO:0000256" key="1">
    <source>
        <dbReference type="ARBA" id="ARBA00023015"/>
    </source>
</evidence>